<feature type="transmembrane region" description="Helical" evidence="6">
    <location>
        <begin position="309"/>
        <end position="327"/>
    </location>
</feature>
<feature type="transmembrane region" description="Helical" evidence="6">
    <location>
        <begin position="118"/>
        <end position="140"/>
    </location>
</feature>
<keyword evidence="4 6" id="KW-0472">Membrane</keyword>
<dbReference type="PANTHER" id="PTHR23507">
    <property type="entry name" value="ZGC:174356"/>
    <property type="match status" value="1"/>
</dbReference>
<dbReference type="AlphaFoldDB" id="A0A9D3RPA0"/>
<accession>A0A9D3RPA0</accession>
<reference evidence="7" key="1">
    <citation type="submission" date="2021-01" db="EMBL/GenBank/DDBJ databases">
        <title>A chromosome-scale assembly of European eel, Anguilla anguilla.</title>
        <authorList>
            <person name="Henkel C."/>
            <person name="Jong-Raadsen S.A."/>
            <person name="Dufour S."/>
            <person name="Weltzien F.-A."/>
            <person name="Palstra A.P."/>
            <person name="Pelster B."/>
            <person name="Spaink H.P."/>
            <person name="Van Den Thillart G.E."/>
            <person name="Jansen H."/>
            <person name="Zahm M."/>
            <person name="Klopp C."/>
            <person name="Cedric C."/>
            <person name="Louis A."/>
            <person name="Berthelot C."/>
            <person name="Parey E."/>
            <person name="Roest Crollius H."/>
            <person name="Montfort J."/>
            <person name="Robinson-Rechavi M."/>
            <person name="Bucao C."/>
            <person name="Bouchez O."/>
            <person name="Gislard M."/>
            <person name="Lluch J."/>
            <person name="Milhes M."/>
            <person name="Lampietro C."/>
            <person name="Lopez Roques C."/>
            <person name="Donnadieu C."/>
            <person name="Braasch I."/>
            <person name="Desvignes T."/>
            <person name="Postlethwait J."/>
            <person name="Bobe J."/>
            <person name="Guiguen Y."/>
            <person name="Dirks R."/>
        </authorList>
    </citation>
    <scope>NUCLEOTIDE SEQUENCE</scope>
    <source>
        <strain evidence="7">Tag_6206</strain>
        <tissue evidence="7">Liver</tissue>
    </source>
</reference>
<evidence type="ECO:0008006" key="9">
    <source>
        <dbReference type="Google" id="ProtNLM"/>
    </source>
</evidence>
<dbReference type="EMBL" id="JAFIRN010000015">
    <property type="protein sequence ID" value="KAG5834852.1"/>
    <property type="molecule type" value="Genomic_DNA"/>
</dbReference>
<dbReference type="Gene3D" id="1.20.1250.20">
    <property type="entry name" value="MFS general substrate transporter like domains"/>
    <property type="match status" value="1"/>
</dbReference>
<keyword evidence="3 6" id="KW-1133">Transmembrane helix</keyword>
<organism evidence="7 8">
    <name type="scientific">Anguilla anguilla</name>
    <name type="common">European freshwater eel</name>
    <name type="synonym">Muraena anguilla</name>
    <dbReference type="NCBI Taxonomy" id="7936"/>
    <lineage>
        <taxon>Eukaryota</taxon>
        <taxon>Metazoa</taxon>
        <taxon>Chordata</taxon>
        <taxon>Craniata</taxon>
        <taxon>Vertebrata</taxon>
        <taxon>Euteleostomi</taxon>
        <taxon>Actinopterygii</taxon>
        <taxon>Neopterygii</taxon>
        <taxon>Teleostei</taxon>
        <taxon>Anguilliformes</taxon>
        <taxon>Anguillidae</taxon>
        <taxon>Anguilla</taxon>
    </lineage>
</organism>
<dbReference type="GO" id="GO:0022857">
    <property type="term" value="F:transmembrane transporter activity"/>
    <property type="evidence" value="ECO:0007669"/>
    <property type="project" value="InterPro"/>
</dbReference>
<feature type="transmembrane region" description="Helical" evidence="6">
    <location>
        <begin position="61"/>
        <end position="80"/>
    </location>
</feature>
<dbReference type="InterPro" id="IPR036259">
    <property type="entry name" value="MFS_trans_sf"/>
</dbReference>
<name>A0A9D3RPA0_ANGAN</name>
<dbReference type="GO" id="GO:0016020">
    <property type="term" value="C:membrane"/>
    <property type="evidence" value="ECO:0007669"/>
    <property type="project" value="UniProtKB-SubCell"/>
</dbReference>
<comment type="subcellular location">
    <subcellularLocation>
        <location evidence="1">Membrane</location>
        <topology evidence="1">Multi-pass membrane protein</topology>
    </subcellularLocation>
</comment>
<dbReference type="SUPFAM" id="SSF103473">
    <property type="entry name" value="MFS general substrate transporter"/>
    <property type="match status" value="1"/>
</dbReference>
<feature type="transmembrane region" description="Helical" evidence="6">
    <location>
        <begin position="368"/>
        <end position="386"/>
    </location>
</feature>
<protein>
    <recommendedName>
        <fullName evidence="9">Solute carrier family 46 member 2</fullName>
    </recommendedName>
</protein>
<feature type="transmembrane region" description="Helical" evidence="6">
    <location>
        <begin position="188"/>
        <end position="210"/>
    </location>
</feature>
<evidence type="ECO:0000313" key="8">
    <source>
        <dbReference type="Proteomes" id="UP001044222"/>
    </source>
</evidence>
<evidence type="ECO:0000313" key="7">
    <source>
        <dbReference type="EMBL" id="KAG5834852.1"/>
    </source>
</evidence>
<evidence type="ECO:0000256" key="3">
    <source>
        <dbReference type="ARBA" id="ARBA00022989"/>
    </source>
</evidence>
<evidence type="ECO:0000256" key="2">
    <source>
        <dbReference type="ARBA" id="ARBA00022692"/>
    </source>
</evidence>
<dbReference type="Proteomes" id="UP001044222">
    <property type="component" value="Chromosome 15"/>
</dbReference>
<feature type="transmembrane region" description="Helical" evidence="6">
    <location>
        <begin position="333"/>
        <end position="356"/>
    </location>
</feature>
<dbReference type="Pfam" id="PF07690">
    <property type="entry name" value="MFS_1"/>
    <property type="match status" value="1"/>
</dbReference>
<feature type="transmembrane region" description="Helical" evidence="6">
    <location>
        <begin position="280"/>
        <end position="302"/>
    </location>
</feature>
<dbReference type="PANTHER" id="PTHR23507:SF3">
    <property type="entry name" value="THYMIC STROMAL COTRANSPORTER HOMOLOG"/>
    <property type="match status" value="1"/>
</dbReference>
<evidence type="ECO:0000256" key="5">
    <source>
        <dbReference type="ARBA" id="ARBA00038227"/>
    </source>
</evidence>
<gene>
    <name evidence="7" type="ORF">ANANG_G00265980</name>
</gene>
<evidence type="ECO:0000256" key="4">
    <source>
        <dbReference type="ARBA" id="ARBA00023136"/>
    </source>
</evidence>
<proteinExistence type="inferred from homology"/>
<feature type="transmembrane region" description="Helical" evidence="6">
    <location>
        <begin position="244"/>
        <end position="268"/>
    </location>
</feature>
<keyword evidence="8" id="KW-1185">Reference proteome</keyword>
<feature type="transmembrane region" description="Helical" evidence="6">
    <location>
        <begin position="161"/>
        <end position="182"/>
    </location>
</feature>
<evidence type="ECO:0000256" key="6">
    <source>
        <dbReference type="SAM" id="Phobius"/>
    </source>
</evidence>
<keyword evidence="2 6" id="KW-0812">Transmembrane</keyword>
<evidence type="ECO:0000256" key="1">
    <source>
        <dbReference type="ARBA" id="ARBA00004141"/>
    </source>
</evidence>
<comment type="caution">
    <text evidence="7">The sequence shown here is derived from an EMBL/GenBank/DDBJ whole genome shotgun (WGS) entry which is preliminary data.</text>
</comment>
<sequence length="436" mass="48422">MQRLSPFRYYVEPVVLCAQLASSFYDTGLQMVVYERCANATNTINHTATDEEKQKAISNFYMTYTILSSLLPFIPAYFLARRGDNGYRRVPIAVPLVGYLISRTLLLLVILLELPIEVMFGGAVIYGLCGGFASYWAGVMALVSVSSSEGRRSLHLSRTELIYGLAGFFGSIASGHLFQLYVVENKQGVVLVVLSVLLYLFCFLYVVFVLKTSHDDRNSRSSQDGQDGQEIGILNYRYRDIVNVVLLFASAILYDIAVAGAMEILMSFVRKEPLNWNAVYVGYGNAAGFAIFFTSFLGVFVFSKCASDTTLIIIGMLSFAAGIYFMAFVTATYMFYLARTLTLFALIPMPIIRSLLSKQVQGSSCGKILTMLQLSFSLASLAYSPIFTKIYQATLEWFPGFTFLFSSILTVLAIIPTSIVGCRTARQEGYERIQGN</sequence>
<feature type="transmembrane region" description="Helical" evidence="6">
    <location>
        <begin position="92"/>
        <end position="112"/>
    </location>
</feature>
<comment type="similarity">
    <text evidence="5">Belongs to the major facilitator superfamily. SLC46A family.</text>
</comment>
<dbReference type="InterPro" id="IPR011701">
    <property type="entry name" value="MFS"/>
</dbReference>
<feature type="transmembrane region" description="Helical" evidence="6">
    <location>
        <begin position="398"/>
        <end position="422"/>
    </location>
</feature>